<evidence type="ECO:0000256" key="2">
    <source>
        <dbReference type="ARBA" id="ARBA00023125"/>
    </source>
</evidence>
<keyword evidence="7" id="KW-1185">Reference proteome</keyword>
<feature type="domain" description="HTH tetR-type" evidence="5">
    <location>
        <begin position="1"/>
        <end position="45"/>
    </location>
</feature>
<evidence type="ECO:0000256" key="4">
    <source>
        <dbReference type="PROSITE-ProRule" id="PRU00335"/>
    </source>
</evidence>
<dbReference type="PANTHER" id="PTHR30055">
    <property type="entry name" value="HTH-TYPE TRANSCRIPTIONAL REGULATOR RUTR"/>
    <property type="match status" value="1"/>
</dbReference>
<keyword evidence="2 4" id="KW-0238">DNA-binding</keyword>
<proteinExistence type="predicted"/>
<dbReference type="InterPro" id="IPR050109">
    <property type="entry name" value="HTH-type_TetR-like_transc_reg"/>
</dbReference>
<accession>A0A7G1KV34</accession>
<dbReference type="AlphaFoldDB" id="A0A7G1KV34"/>
<dbReference type="Gene3D" id="1.10.357.10">
    <property type="entry name" value="Tetracycline Repressor, domain 2"/>
    <property type="match status" value="1"/>
</dbReference>
<dbReference type="GO" id="GO:0003700">
    <property type="term" value="F:DNA-binding transcription factor activity"/>
    <property type="evidence" value="ECO:0007669"/>
    <property type="project" value="TreeGrafter"/>
</dbReference>
<dbReference type="PROSITE" id="PS50977">
    <property type="entry name" value="HTH_TETR_2"/>
    <property type="match status" value="1"/>
</dbReference>
<name>A0A7G1KV34_9NOCA</name>
<dbReference type="InterPro" id="IPR036271">
    <property type="entry name" value="Tet_transcr_reg_TetR-rel_C_sf"/>
</dbReference>
<dbReference type="Pfam" id="PF00440">
    <property type="entry name" value="TetR_N"/>
    <property type="match status" value="1"/>
</dbReference>
<evidence type="ECO:0000259" key="5">
    <source>
        <dbReference type="PROSITE" id="PS50977"/>
    </source>
</evidence>
<sequence>MQGYSATSTRDIARRAGVRQPAIYKHFATKDDILAALVHLGLEQPLATAERLRAVDAPAVVKLRRWLLDSLWHMHGAPYVLASILITPELQQDRFDVERELLGRLERAVVELVDAGRREGDIRSVDAVSAARMVLALFDALALPQTTVDPAEIAEFALLGLLAEPERQPQIARCAAELAVPLLGEPFGQPPP</sequence>
<feature type="DNA-binding region" description="H-T-H motif" evidence="4">
    <location>
        <begin position="8"/>
        <end position="27"/>
    </location>
</feature>
<keyword evidence="3" id="KW-0804">Transcription</keyword>
<dbReference type="GO" id="GO:0000976">
    <property type="term" value="F:transcription cis-regulatory region binding"/>
    <property type="evidence" value="ECO:0007669"/>
    <property type="project" value="TreeGrafter"/>
</dbReference>
<organism evidence="6 7">
    <name type="scientific">Nocardia wallacei</name>
    <dbReference type="NCBI Taxonomy" id="480035"/>
    <lineage>
        <taxon>Bacteria</taxon>
        <taxon>Bacillati</taxon>
        <taxon>Actinomycetota</taxon>
        <taxon>Actinomycetes</taxon>
        <taxon>Mycobacteriales</taxon>
        <taxon>Nocardiaceae</taxon>
        <taxon>Nocardia</taxon>
    </lineage>
</organism>
<dbReference type="InterPro" id="IPR001647">
    <property type="entry name" value="HTH_TetR"/>
</dbReference>
<evidence type="ECO:0000256" key="3">
    <source>
        <dbReference type="ARBA" id="ARBA00023163"/>
    </source>
</evidence>
<dbReference type="PANTHER" id="PTHR30055:SF234">
    <property type="entry name" value="HTH-TYPE TRANSCRIPTIONAL REGULATOR BETI"/>
    <property type="match status" value="1"/>
</dbReference>
<evidence type="ECO:0000313" key="7">
    <source>
        <dbReference type="Proteomes" id="UP000516173"/>
    </source>
</evidence>
<dbReference type="InterPro" id="IPR009057">
    <property type="entry name" value="Homeodomain-like_sf"/>
</dbReference>
<protein>
    <submittedName>
        <fullName evidence="6">TetR family transcriptional regulator</fullName>
    </submittedName>
</protein>
<dbReference type="SUPFAM" id="SSF48498">
    <property type="entry name" value="Tetracyclin repressor-like, C-terminal domain"/>
    <property type="match status" value="1"/>
</dbReference>
<dbReference type="Proteomes" id="UP000516173">
    <property type="component" value="Chromosome"/>
</dbReference>
<evidence type="ECO:0000256" key="1">
    <source>
        <dbReference type="ARBA" id="ARBA00023015"/>
    </source>
</evidence>
<dbReference type="SUPFAM" id="SSF46689">
    <property type="entry name" value="Homeodomain-like"/>
    <property type="match status" value="1"/>
</dbReference>
<dbReference type="EMBL" id="AP023396">
    <property type="protein sequence ID" value="BCK59135.1"/>
    <property type="molecule type" value="Genomic_DNA"/>
</dbReference>
<dbReference type="KEGG" id="nwl:NWFMUON74_69070"/>
<keyword evidence="1" id="KW-0805">Transcription regulation</keyword>
<evidence type="ECO:0000313" key="6">
    <source>
        <dbReference type="EMBL" id="BCK59135.1"/>
    </source>
</evidence>
<gene>
    <name evidence="6" type="ORF">NWFMUON74_69070</name>
</gene>
<reference evidence="6 7" key="1">
    <citation type="submission" date="2020-08" db="EMBL/GenBank/DDBJ databases">
        <title>Genome Sequencing of Nocardia wallacei strain FMUON74 and assembly.</title>
        <authorList>
            <person name="Toyokawa M."/>
            <person name="Uesaka K."/>
        </authorList>
    </citation>
    <scope>NUCLEOTIDE SEQUENCE [LARGE SCALE GENOMIC DNA]</scope>
    <source>
        <strain evidence="6 7">FMUON74</strain>
    </source>
</reference>